<dbReference type="InterPro" id="IPR022687">
    <property type="entry name" value="HTH_DTXR"/>
</dbReference>
<sequence>MATEITSTATGLVGASVGRRTGQYLLAIDWLSEDTDRVAPGEIAARLDVSGASVTEMGSKLEDAGLVTVKRYTGVKLTDKGSEVARELAWRLCVVENFFEAELSADLDDEQSYEIGYTLPPEAIKRLRDLVDHPCIERCPQTRQDYDGCRIA</sequence>
<keyword evidence="3" id="KW-1185">Reference proteome</keyword>
<dbReference type="InterPro" id="IPR036390">
    <property type="entry name" value="WH_DNA-bd_sf"/>
</dbReference>
<dbReference type="EMBL" id="JBHSXM010000004">
    <property type="protein sequence ID" value="MFC6838322.1"/>
    <property type="molecule type" value="Genomic_DNA"/>
</dbReference>
<dbReference type="SUPFAM" id="SSF46785">
    <property type="entry name" value="Winged helix' DNA-binding domain"/>
    <property type="match status" value="1"/>
</dbReference>
<evidence type="ECO:0000313" key="2">
    <source>
        <dbReference type="EMBL" id="MFC6838322.1"/>
    </source>
</evidence>
<dbReference type="Proteomes" id="UP001596406">
    <property type="component" value="Unassembled WGS sequence"/>
</dbReference>
<comment type="caution">
    <text evidence="2">The sequence shown here is derived from an EMBL/GenBank/DDBJ whole genome shotgun (WGS) entry which is preliminary data.</text>
</comment>
<evidence type="ECO:0000259" key="1">
    <source>
        <dbReference type="PROSITE" id="PS50944"/>
    </source>
</evidence>
<protein>
    <submittedName>
        <fullName evidence="2">Metal-dependent transcriptional regulator</fullName>
    </submittedName>
</protein>
<accession>A0ABD5UIV1</accession>
<feature type="domain" description="HTH dtxR-type" evidence="1">
    <location>
        <begin position="24"/>
        <end position="78"/>
    </location>
</feature>
<dbReference type="PANTHER" id="PTHR33238">
    <property type="entry name" value="IRON (METAL) DEPENDENT REPRESSOR, DTXR FAMILY"/>
    <property type="match status" value="1"/>
</dbReference>
<dbReference type="RefSeq" id="WP_304450015.1">
    <property type="nucleotide sequence ID" value="NZ_JARRAH010000004.1"/>
</dbReference>
<proteinExistence type="predicted"/>
<dbReference type="Pfam" id="PF01325">
    <property type="entry name" value="Fe_dep_repress"/>
    <property type="match status" value="1"/>
</dbReference>
<gene>
    <name evidence="2" type="ORF">ACFQHK_17715</name>
</gene>
<name>A0ABD5UIV1_9EURY</name>
<dbReference type="SMART" id="SM00529">
    <property type="entry name" value="HTH_DTXR"/>
    <property type="match status" value="1"/>
</dbReference>
<evidence type="ECO:0000313" key="3">
    <source>
        <dbReference type="Proteomes" id="UP001596406"/>
    </source>
</evidence>
<reference evidence="2 3" key="1">
    <citation type="journal article" date="2019" name="Int. J. Syst. Evol. Microbiol.">
        <title>The Global Catalogue of Microorganisms (GCM) 10K type strain sequencing project: providing services to taxonomists for standard genome sequencing and annotation.</title>
        <authorList>
            <consortium name="The Broad Institute Genomics Platform"/>
            <consortium name="The Broad Institute Genome Sequencing Center for Infectious Disease"/>
            <person name="Wu L."/>
            <person name="Ma J."/>
        </authorList>
    </citation>
    <scope>NUCLEOTIDE SEQUENCE [LARGE SCALE GENOMIC DNA]</scope>
    <source>
        <strain evidence="2 3">PSRA2</strain>
    </source>
</reference>
<dbReference type="InterPro" id="IPR050536">
    <property type="entry name" value="DtxR_MntR_Metal-Reg"/>
</dbReference>
<dbReference type="Gene3D" id="1.10.10.10">
    <property type="entry name" value="Winged helix-like DNA-binding domain superfamily/Winged helix DNA-binding domain"/>
    <property type="match status" value="1"/>
</dbReference>
<dbReference type="PANTHER" id="PTHR33238:SF7">
    <property type="entry name" value="IRON-DEPENDENT TRANSCRIPTIONAL REGULATOR"/>
    <property type="match status" value="1"/>
</dbReference>
<organism evidence="2 3">
    <name type="scientific">Halomarina ordinaria</name>
    <dbReference type="NCBI Taxonomy" id="3033939"/>
    <lineage>
        <taxon>Archaea</taxon>
        <taxon>Methanobacteriati</taxon>
        <taxon>Methanobacteriota</taxon>
        <taxon>Stenosarchaea group</taxon>
        <taxon>Halobacteria</taxon>
        <taxon>Halobacteriales</taxon>
        <taxon>Natronomonadaceae</taxon>
        <taxon>Halomarina</taxon>
    </lineage>
</organism>
<dbReference type="InterPro" id="IPR022689">
    <property type="entry name" value="Iron_dep_repressor"/>
</dbReference>
<dbReference type="InterPro" id="IPR036388">
    <property type="entry name" value="WH-like_DNA-bd_sf"/>
</dbReference>
<dbReference type="AlphaFoldDB" id="A0ABD5UIV1"/>
<dbReference type="PROSITE" id="PS50944">
    <property type="entry name" value="HTH_DTXR"/>
    <property type="match status" value="1"/>
</dbReference>